<feature type="domain" description="Tubulin/FtsZ GTPase" evidence="6">
    <location>
        <begin position="15"/>
        <end position="208"/>
    </location>
</feature>
<dbReference type="SMART" id="SM00864">
    <property type="entry name" value="Tubulin"/>
    <property type="match status" value="1"/>
</dbReference>
<dbReference type="GO" id="GO:0051258">
    <property type="term" value="P:protein polymerization"/>
    <property type="evidence" value="ECO:0007669"/>
    <property type="project" value="UniProtKB-UniRule"/>
</dbReference>
<dbReference type="InterPro" id="IPR008280">
    <property type="entry name" value="Tub_FtsZ_C"/>
</dbReference>
<comment type="caution">
    <text evidence="8">The sequence shown here is derived from an EMBL/GenBank/DDBJ whole genome shotgun (WGS) entry which is preliminary data.</text>
</comment>
<evidence type="ECO:0000256" key="5">
    <source>
        <dbReference type="SAM" id="MobiDB-lite"/>
    </source>
</evidence>
<feature type="region of interest" description="Disordered" evidence="5">
    <location>
        <begin position="317"/>
        <end position="340"/>
    </location>
</feature>
<dbReference type="InterPro" id="IPR000158">
    <property type="entry name" value="Cell_div_FtsZ"/>
</dbReference>
<comment type="function">
    <text evidence="4">Essential cell division protein that forms a contractile ring structure (Z ring) at the future cell division site. The regulation of the ring assembly controls the timing and the location of cell division. One of the functions of the FtsZ ring is to recruit other cell division proteins to the septum to produce a new cell wall between the dividing cells. Binds GTP and shows GTPase activity.</text>
</comment>
<dbReference type="PANTHER" id="PTHR30314:SF3">
    <property type="entry name" value="MITOCHONDRIAL DIVISION PROTEIN FSZA"/>
    <property type="match status" value="1"/>
</dbReference>
<comment type="subcellular location">
    <subcellularLocation>
        <location evidence="4">Cytoplasm</location>
    </subcellularLocation>
    <text evidence="4">Assembles at midcell at the inner surface of the cytoplasmic membrane.</text>
</comment>
<dbReference type="GO" id="GO:0000917">
    <property type="term" value="P:division septum assembly"/>
    <property type="evidence" value="ECO:0007669"/>
    <property type="project" value="UniProtKB-KW"/>
</dbReference>
<keyword evidence="2 4" id="KW-0547">Nucleotide-binding</keyword>
<comment type="similarity">
    <text evidence="1 4">Belongs to the FtsZ family.</text>
</comment>
<reference evidence="8 9" key="1">
    <citation type="submission" date="2015-01" db="EMBL/GenBank/DDBJ databases">
        <title>Genome Sequence of Magnetospirillum magnetotacticum Strain MS-1.</title>
        <authorList>
            <person name="Marinov G.K."/>
            <person name="Smalley M.D."/>
            <person name="DeSalvo G."/>
        </authorList>
    </citation>
    <scope>NUCLEOTIDE SEQUENCE [LARGE SCALE GENOMIC DNA]</scope>
    <source>
        <strain evidence="8 9">MS-1</strain>
    </source>
</reference>
<keyword evidence="4 8" id="KW-0132">Cell division</keyword>
<evidence type="ECO:0000256" key="3">
    <source>
        <dbReference type="ARBA" id="ARBA00023134"/>
    </source>
</evidence>
<dbReference type="Pfam" id="PF00091">
    <property type="entry name" value="Tubulin"/>
    <property type="match status" value="1"/>
</dbReference>
<evidence type="ECO:0000256" key="1">
    <source>
        <dbReference type="ARBA" id="ARBA00009690"/>
    </source>
</evidence>
<dbReference type="Pfam" id="PF12327">
    <property type="entry name" value="FtsZ_C"/>
    <property type="match status" value="1"/>
</dbReference>
<evidence type="ECO:0000313" key="9">
    <source>
        <dbReference type="Proteomes" id="UP000031971"/>
    </source>
</evidence>
<dbReference type="STRING" id="272627.CCC_01616"/>
<keyword evidence="4" id="KW-0963">Cytoplasm</keyword>
<dbReference type="SUPFAM" id="SSF55307">
    <property type="entry name" value="Tubulin C-terminal domain-like"/>
    <property type="match status" value="1"/>
</dbReference>
<dbReference type="GO" id="GO:0003924">
    <property type="term" value="F:GTPase activity"/>
    <property type="evidence" value="ECO:0007669"/>
    <property type="project" value="UniProtKB-UniRule"/>
</dbReference>
<dbReference type="OrthoDB" id="9813375at2"/>
<feature type="domain" description="Tubulin/FtsZ 2-layer sandwich" evidence="7">
    <location>
        <begin position="204"/>
        <end position="320"/>
    </location>
</feature>
<comment type="subunit">
    <text evidence="4">Homodimer. Polymerizes to form a dynamic ring structure in a strictly GTP-dependent manner. Interacts directly with several other division proteins.</text>
</comment>
<dbReference type="SMART" id="SM00865">
    <property type="entry name" value="Tubulin_C"/>
    <property type="match status" value="1"/>
</dbReference>
<dbReference type="SUPFAM" id="SSF52490">
    <property type="entry name" value="Tubulin nucleotide-binding domain-like"/>
    <property type="match status" value="1"/>
</dbReference>
<feature type="binding site" evidence="4">
    <location>
        <position position="145"/>
    </location>
    <ligand>
        <name>GTP</name>
        <dbReference type="ChEBI" id="CHEBI:37565"/>
    </ligand>
</feature>
<dbReference type="PANTHER" id="PTHR30314">
    <property type="entry name" value="CELL DIVISION PROTEIN FTSZ-RELATED"/>
    <property type="match status" value="1"/>
</dbReference>
<dbReference type="Proteomes" id="UP000031971">
    <property type="component" value="Unassembled WGS sequence"/>
</dbReference>
<evidence type="ECO:0000256" key="4">
    <source>
        <dbReference type="HAMAP-Rule" id="MF_00909"/>
    </source>
</evidence>
<keyword evidence="9" id="KW-1185">Reference proteome</keyword>
<comment type="caution">
    <text evidence="4">Lacks conserved residue(s) required for the propagation of feature annotation.</text>
</comment>
<dbReference type="CDD" id="cd02201">
    <property type="entry name" value="FtsZ_type1"/>
    <property type="match status" value="1"/>
</dbReference>
<dbReference type="EMBL" id="JXSL01000035">
    <property type="protein sequence ID" value="KIL96750.1"/>
    <property type="molecule type" value="Genomic_DNA"/>
</dbReference>
<feature type="binding site" evidence="4">
    <location>
        <position position="141"/>
    </location>
    <ligand>
        <name>GTP</name>
        <dbReference type="ChEBI" id="CHEBI:37565"/>
    </ligand>
</feature>
<organism evidence="8 9">
    <name type="scientific">Paramagnetospirillum magnetotacticum MS-1</name>
    <dbReference type="NCBI Taxonomy" id="272627"/>
    <lineage>
        <taxon>Bacteria</taxon>
        <taxon>Pseudomonadati</taxon>
        <taxon>Pseudomonadota</taxon>
        <taxon>Alphaproteobacteria</taxon>
        <taxon>Rhodospirillales</taxon>
        <taxon>Magnetospirillaceae</taxon>
        <taxon>Paramagnetospirillum</taxon>
    </lineage>
</organism>
<evidence type="ECO:0000259" key="7">
    <source>
        <dbReference type="SMART" id="SM00865"/>
    </source>
</evidence>
<feature type="binding site" evidence="4">
    <location>
        <position position="189"/>
    </location>
    <ligand>
        <name>GTP</name>
        <dbReference type="ChEBI" id="CHEBI:37565"/>
    </ligand>
</feature>
<feature type="compositionally biased region" description="Polar residues" evidence="5">
    <location>
        <begin position="326"/>
        <end position="340"/>
    </location>
</feature>
<dbReference type="InterPro" id="IPR036525">
    <property type="entry name" value="Tubulin/FtsZ_GTPase_sf"/>
</dbReference>
<protein>
    <recommendedName>
        <fullName evidence="4">Cell division protein FtsZ</fullName>
    </recommendedName>
</protein>
<gene>
    <name evidence="4" type="primary">ftsZ</name>
    <name evidence="8" type="ORF">CCC_01616</name>
</gene>
<sequence>MASPPRPVFPLHTPKVKVIGVGGAGISAVNTMIASRMEGVDFIAADIDYHSLHQSRTEQRVQLGKQVPPGFFCGSRPNWGRIAAKESLGEILSQIQGTDMLFIIAGMGGCTGAGVAPVIARAAREQGVLTVGLVTTPFFFEGTHRMRTAKGAIDELQKHVNTLIIIPNQNLFRVATERTTFADAFKLVDDELYSSVRGVTNLATNLDFSNIRTVMGEMSNAVIGAGEAEGDKRPHDAALAAICNPLLDSTTLKEERLLINVAGGADMTLFEVDDAVTCIRDLMPPEARITVGSTFDNKLKGKMRVTVLAAGELLDTGLRHSGGPGSTQSIAAPSWRPSNV</sequence>
<dbReference type="GO" id="GO:0005737">
    <property type="term" value="C:cytoplasm"/>
    <property type="evidence" value="ECO:0007669"/>
    <property type="project" value="UniProtKB-SubCell"/>
</dbReference>
<proteinExistence type="inferred from homology"/>
<dbReference type="Gene3D" id="3.40.50.1440">
    <property type="entry name" value="Tubulin/FtsZ, GTPase domain"/>
    <property type="match status" value="1"/>
</dbReference>
<dbReference type="AlphaFoldDB" id="A0A0C2YQ11"/>
<dbReference type="GO" id="GO:0043093">
    <property type="term" value="P:FtsZ-dependent cytokinesis"/>
    <property type="evidence" value="ECO:0007669"/>
    <property type="project" value="UniProtKB-UniRule"/>
</dbReference>
<evidence type="ECO:0000259" key="6">
    <source>
        <dbReference type="SMART" id="SM00864"/>
    </source>
</evidence>
<dbReference type="InterPro" id="IPR045061">
    <property type="entry name" value="FtsZ/CetZ"/>
</dbReference>
<dbReference type="InterPro" id="IPR024757">
    <property type="entry name" value="FtsZ_C"/>
</dbReference>
<keyword evidence="4" id="KW-0131">Cell cycle</keyword>
<dbReference type="RefSeq" id="WP_052473437.1">
    <property type="nucleotide sequence ID" value="NZ_JXSL01000035.1"/>
</dbReference>
<dbReference type="HAMAP" id="MF_00909">
    <property type="entry name" value="FtsZ"/>
    <property type="match status" value="1"/>
</dbReference>
<dbReference type="InterPro" id="IPR018316">
    <property type="entry name" value="Tubulin/FtsZ_2-layer-sand-dom"/>
</dbReference>
<dbReference type="InterPro" id="IPR003008">
    <property type="entry name" value="Tubulin_FtsZ_GTPase"/>
</dbReference>
<dbReference type="PRINTS" id="PR00423">
    <property type="entry name" value="CELLDVISFTSZ"/>
</dbReference>
<name>A0A0C2YQ11_PARME</name>
<accession>A0A0C2YQ11</accession>
<evidence type="ECO:0000313" key="8">
    <source>
        <dbReference type="EMBL" id="KIL96750.1"/>
    </source>
</evidence>
<keyword evidence="4" id="KW-0717">Septation</keyword>
<dbReference type="GO" id="GO:0032153">
    <property type="term" value="C:cell division site"/>
    <property type="evidence" value="ECO:0007669"/>
    <property type="project" value="UniProtKB-UniRule"/>
</dbReference>
<evidence type="ECO:0000256" key="2">
    <source>
        <dbReference type="ARBA" id="ARBA00022741"/>
    </source>
</evidence>
<dbReference type="GO" id="GO:0005525">
    <property type="term" value="F:GTP binding"/>
    <property type="evidence" value="ECO:0007669"/>
    <property type="project" value="UniProtKB-UniRule"/>
</dbReference>
<keyword evidence="3 4" id="KW-0342">GTP-binding</keyword>